<name>A0A427EAQ5_9GAMM</name>
<dbReference type="GO" id="GO:0004300">
    <property type="term" value="F:enoyl-CoA hydratase activity"/>
    <property type="evidence" value="ECO:0007669"/>
    <property type="project" value="UniProtKB-EC"/>
</dbReference>
<dbReference type="NCBIfam" id="NF006140">
    <property type="entry name" value="PRK08290.1"/>
    <property type="match status" value="1"/>
</dbReference>
<dbReference type="EC" id="4.2.1.17" evidence="1"/>
<reference evidence="1 2" key="1">
    <citation type="submission" date="2018-10" db="EMBL/GenBank/DDBJ databases">
        <title>Transmission dynamics of multidrug resistant bacteria on intensive care unit surfaces.</title>
        <authorList>
            <person name="D'Souza A.W."/>
            <person name="Potter R.F."/>
            <person name="Wallace M."/>
            <person name="Shupe A."/>
            <person name="Patel S."/>
            <person name="Sun S."/>
            <person name="Gul D."/>
            <person name="Kwon J.H."/>
            <person name="Andleeb S."/>
            <person name="Burnham C.-A.D."/>
            <person name="Dantas G."/>
        </authorList>
    </citation>
    <scope>NUCLEOTIDE SEQUENCE [LARGE SCALE GENOMIC DNA]</scope>
    <source>
        <strain evidence="1 2">PX_177</strain>
    </source>
</reference>
<accession>A0A427EAQ5</accession>
<dbReference type="InterPro" id="IPR029045">
    <property type="entry name" value="ClpP/crotonase-like_dom_sf"/>
</dbReference>
<dbReference type="AlphaFoldDB" id="A0A427EAQ5"/>
<dbReference type="Pfam" id="PF00378">
    <property type="entry name" value="ECH_1"/>
    <property type="match status" value="1"/>
</dbReference>
<dbReference type="SUPFAM" id="SSF52096">
    <property type="entry name" value="ClpP/crotonase"/>
    <property type="match status" value="1"/>
</dbReference>
<protein>
    <submittedName>
        <fullName evidence="1">Enoyl-CoA hydratase</fullName>
        <ecNumber evidence="1">4.2.1.17</ecNumber>
    </submittedName>
</protein>
<dbReference type="EMBL" id="RHQL01000002">
    <property type="protein sequence ID" value="RRV13440.1"/>
    <property type="molecule type" value="Genomic_DNA"/>
</dbReference>
<dbReference type="InterPro" id="IPR001753">
    <property type="entry name" value="Enoyl-CoA_hydra/iso"/>
</dbReference>
<dbReference type="CDD" id="cd06558">
    <property type="entry name" value="crotonase-like"/>
    <property type="match status" value="1"/>
</dbReference>
<dbReference type="Gene3D" id="3.90.226.10">
    <property type="entry name" value="2-enoyl-CoA Hydratase, Chain A, domain 1"/>
    <property type="match status" value="1"/>
</dbReference>
<dbReference type="GO" id="GO:0006635">
    <property type="term" value="P:fatty acid beta-oxidation"/>
    <property type="evidence" value="ECO:0007669"/>
    <property type="project" value="TreeGrafter"/>
</dbReference>
<evidence type="ECO:0000313" key="1">
    <source>
        <dbReference type="EMBL" id="RRV13440.1"/>
    </source>
</evidence>
<sequence>MTTTYTDISYEVLGPVVRICHNRPRNANSESENLLAELDHALDVAKHDDSVRVVIIGGKGKHFSAGHDLMDGMEKRGDFSPEEHWLWESEHYLGNAFRIWDFPKPTIAQVQGACIAGGFMVANMCDIVIASEDAFFSDPVVHSLAAASVEALVHPWVMGTRKAKEFLFTGQRLGAAEAKEWGMVNHVVKLEELEDFTLKMANHIALAPPIGIRMMKRSLNRSADIMGFRNSLMAHFDTHILSTSTKEHFEVAAAGMRASLETAKKAQS</sequence>
<dbReference type="PANTHER" id="PTHR11941:SF124">
    <property type="entry name" value="ENOYL-COA HYDRATASE ECHA13-RELATED"/>
    <property type="match status" value="1"/>
</dbReference>
<proteinExistence type="predicted"/>
<dbReference type="Proteomes" id="UP000276506">
    <property type="component" value="Unassembled WGS sequence"/>
</dbReference>
<dbReference type="RefSeq" id="WP_125876758.1">
    <property type="nucleotide sequence ID" value="NZ_RHQL01000002.1"/>
</dbReference>
<comment type="caution">
    <text evidence="1">The sequence shown here is derived from an EMBL/GenBank/DDBJ whole genome shotgun (WGS) entry which is preliminary data.</text>
</comment>
<evidence type="ECO:0000313" key="2">
    <source>
        <dbReference type="Proteomes" id="UP000276506"/>
    </source>
</evidence>
<keyword evidence="1" id="KW-0456">Lyase</keyword>
<organism evidence="1 2">
    <name type="scientific">Stutzerimonas xanthomarina</name>
    <dbReference type="NCBI Taxonomy" id="271420"/>
    <lineage>
        <taxon>Bacteria</taxon>
        <taxon>Pseudomonadati</taxon>
        <taxon>Pseudomonadota</taxon>
        <taxon>Gammaproteobacteria</taxon>
        <taxon>Pseudomonadales</taxon>
        <taxon>Pseudomonadaceae</taxon>
        <taxon>Stutzerimonas</taxon>
    </lineage>
</organism>
<gene>
    <name evidence="1" type="ORF">EGJ28_07470</name>
</gene>
<dbReference type="PANTHER" id="PTHR11941">
    <property type="entry name" value="ENOYL-COA HYDRATASE-RELATED"/>
    <property type="match status" value="1"/>
</dbReference>